<name>A0A9W6QW50_9PSEU</name>
<dbReference type="PROSITE" id="PS01124">
    <property type="entry name" value="HTH_ARAC_FAMILY_2"/>
    <property type="match status" value="1"/>
</dbReference>
<feature type="domain" description="HTH araC/xylS-type" evidence="4">
    <location>
        <begin position="212"/>
        <end position="313"/>
    </location>
</feature>
<evidence type="ECO:0000313" key="5">
    <source>
        <dbReference type="EMBL" id="GLY64833.1"/>
    </source>
</evidence>
<dbReference type="InterPro" id="IPR009057">
    <property type="entry name" value="Homeodomain-like_sf"/>
</dbReference>
<dbReference type="InterPro" id="IPR035418">
    <property type="entry name" value="AraC-bd_2"/>
</dbReference>
<dbReference type="GO" id="GO:0003700">
    <property type="term" value="F:DNA-binding transcription factor activity"/>
    <property type="evidence" value="ECO:0007669"/>
    <property type="project" value="InterPro"/>
</dbReference>
<evidence type="ECO:0000256" key="1">
    <source>
        <dbReference type="ARBA" id="ARBA00023015"/>
    </source>
</evidence>
<accession>A0A9W6QW50</accession>
<evidence type="ECO:0000256" key="2">
    <source>
        <dbReference type="ARBA" id="ARBA00023125"/>
    </source>
</evidence>
<dbReference type="Gene3D" id="1.10.10.60">
    <property type="entry name" value="Homeodomain-like"/>
    <property type="match status" value="1"/>
</dbReference>
<comment type="caution">
    <text evidence="5">The sequence shown here is derived from an EMBL/GenBank/DDBJ whole genome shotgun (WGS) entry which is preliminary data.</text>
</comment>
<dbReference type="InterPro" id="IPR020449">
    <property type="entry name" value="Tscrpt_reg_AraC-type_HTH"/>
</dbReference>
<dbReference type="InterPro" id="IPR050204">
    <property type="entry name" value="AraC_XylS_family_regulators"/>
</dbReference>
<organism evidence="5 6">
    <name type="scientific">Amycolatopsis taiwanensis</name>
    <dbReference type="NCBI Taxonomy" id="342230"/>
    <lineage>
        <taxon>Bacteria</taxon>
        <taxon>Bacillati</taxon>
        <taxon>Actinomycetota</taxon>
        <taxon>Actinomycetes</taxon>
        <taxon>Pseudonocardiales</taxon>
        <taxon>Pseudonocardiaceae</taxon>
        <taxon>Amycolatopsis</taxon>
    </lineage>
</organism>
<sequence>MYHLDGLTVGNGATVGAAAREAWRDWCCQAHGRLDFEFDVDDYRAGLVRQRTSAYQLIAWTGDAEVITRRARDVRRDSRGHYELIVPLSGDLHIGRDDRLSLLRPGEMILVSIDVPFKVAHPADAAALTLIIPPERIEHRLGPYGIRGHRMFGGKGLGRVSRELIVSLLGERDHLSGSDFDAACDRVVDLICLARDGADRPPTASAGATVVQQVRRYIRKHATDPNLSITAIAAAVGWSARYIQTVLAREGTTPTQLIRGERLGLARVRLSDPALANKTIAAIAASVGFTSPSAFSHAYRKHFGCSPRETRGELRTR</sequence>
<keyword evidence="6" id="KW-1185">Reference proteome</keyword>
<evidence type="ECO:0000256" key="3">
    <source>
        <dbReference type="ARBA" id="ARBA00023163"/>
    </source>
</evidence>
<dbReference type="GO" id="GO:0043565">
    <property type="term" value="F:sequence-specific DNA binding"/>
    <property type="evidence" value="ECO:0007669"/>
    <property type="project" value="InterPro"/>
</dbReference>
<dbReference type="PROSITE" id="PS00041">
    <property type="entry name" value="HTH_ARAC_FAMILY_1"/>
    <property type="match status" value="1"/>
</dbReference>
<gene>
    <name evidence="5" type="ORF">Atai01_14520</name>
</gene>
<dbReference type="AlphaFoldDB" id="A0A9W6QW50"/>
<reference evidence="5" key="1">
    <citation type="submission" date="2023-03" db="EMBL/GenBank/DDBJ databases">
        <title>Amycolatopsis taiwanensis NBRC 103393.</title>
        <authorList>
            <person name="Ichikawa N."/>
            <person name="Sato H."/>
            <person name="Tonouchi N."/>
        </authorList>
    </citation>
    <scope>NUCLEOTIDE SEQUENCE</scope>
    <source>
        <strain evidence="5">NBRC 103393</strain>
    </source>
</reference>
<dbReference type="Pfam" id="PF12833">
    <property type="entry name" value="HTH_18"/>
    <property type="match status" value="1"/>
</dbReference>
<dbReference type="Pfam" id="PF14525">
    <property type="entry name" value="AraC_binding_2"/>
    <property type="match status" value="1"/>
</dbReference>
<protein>
    <recommendedName>
        <fullName evidence="4">HTH araC/xylS-type domain-containing protein</fullName>
    </recommendedName>
</protein>
<dbReference type="PRINTS" id="PR00032">
    <property type="entry name" value="HTHARAC"/>
</dbReference>
<dbReference type="PANTHER" id="PTHR46796">
    <property type="entry name" value="HTH-TYPE TRANSCRIPTIONAL ACTIVATOR RHAS-RELATED"/>
    <property type="match status" value="1"/>
</dbReference>
<dbReference type="InterPro" id="IPR018062">
    <property type="entry name" value="HTH_AraC-typ_CS"/>
</dbReference>
<dbReference type="SUPFAM" id="SSF46689">
    <property type="entry name" value="Homeodomain-like"/>
    <property type="match status" value="1"/>
</dbReference>
<dbReference type="SMART" id="SM00342">
    <property type="entry name" value="HTH_ARAC"/>
    <property type="match status" value="1"/>
</dbReference>
<keyword evidence="2" id="KW-0238">DNA-binding</keyword>
<keyword evidence="3" id="KW-0804">Transcription</keyword>
<evidence type="ECO:0000259" key="4">
    <source>
        <dbReference type="PROSITE" id="PS01124"/>
    </source>
</evidence>
<dbReference type="Proteomes" id="UP001165136">
    <property type="component" value="Unassembled WGS sequence"/>
</dbReference>
<keyword evidence="1" id="KW-0805">Transcription regulation</keyword>
<dbReference type="InterPro" id="IPR018060">
    <property type="entry name" value="HTH_AraC"/>
</dbReference>
<proteinExistence type="predicted"/>
<dbReference type="PANTHER" id="PTHR46796:SF6">
    <property type="entry name" value="ARAC SUBFAMILY"/>
    <property type="match status" value="1"/>
</dbReference>
<dbReference type="EMBL" id="BSTI01000003">
    <property type="protein sequence ID" value="GLY64833.1"/>
    <property type="molecule type" value="Genomic_DNA"/>
</dbReference>
<evidence type="ECO:0000313" key="6">
    <source>
        <dbReference type="Proteomes" id="UP001165136"/>
    </source>
</evidence>